<keyword evidence="13" id="KW-1185">Reference proteome</keyword>
<dbReference type="SUPFAM" id="SSF54768">
    <property type="entry name" value="dsRNA-binding domain-like"/>
    <property type="match status" value="1"/>
</dbReference>
<dbReference type="GO" id="GO:0004525">
    <property type="term" value="F:ribonuclease III activity"/>
    <property type="evidence" value="ECO:0007669"/>
    <property type="project" value="UniProtKB-EC"/>
</dbReference>
<keyword evidence="3 8" id="KW-0507">mRNA processing</keyword>
<evidence type="ECO:0000256" key="8">
    <source>
        <dbReference type="HAMAP-Rule" id="MF_00104"/>
    </source>
</evidence>
<dbReference type="Proteomes" id="UP000650005">
    <property type="component" value="Unassembled WGS sequence"/>
</dbReference>
<comment type="catalytic activity">
    <reaction evidence="1 8">
        <text>Endonucleolytic cleavage to 5'-phosphomonoester.</text>
        <dbReference type="EC" id="3.1.26.3"/>
    </reaction>
</comment>
<comment type="subcellular location">
    <subcellularLocation>
        <location evidence="8">Cytoplasm</location>
    </subcellularLocation>
</comment>
<keyword evidence="8" id="KW-0699">rRNA-binding</keyword>
<comment type="cofactor">
    <cofactor evidence="8">
        <name>Mg(2+)</name>
        <dbReference type="ChEBI" id="CHEBI:18420"/>
    </cofactor>
</comment>
<dbReference type="InterPro" id="IPR014720">
    <property type="entry name" value="dsRBD_dom"/>
</dbReference>
<keyword evidence="6 8" id="KW-0378">Hydrolase</keyword>
<dbReference type="Pfam" id="PF14622">
    <property type="entry name" value="Ribonucleas_3_3"/>
    <property type="match status" value="1"/>
</dbReference>
<evidence type="ECO:0000256" key="4">
    <source>
        <dbReference type="ARBA" id="ARBA00022722"/>
    </source>
</evidence>
<feature type="binding site" evidence="8">
    <location>
        <position position="169"/>
    </location>
    <ligand>
        <name>Mg(2+)</name>
        <dbReference type="ChEBI" id="CHEBI:18420"/>
    </ligand>
</feature>
<keyword evidence="8" id="KW-0479">Metal-binding</keyword>
<dbReference type="InterPro" id="IPR011907">
    <property type="entry name" value="RNase_III"/>
</dbReference>
<comment type="function">
    <text evidence="8">Digests double-stranded RNA. Involved in the processing of primary rRNA transcript to yield the immediate precursors to the large and small rRNAs (23S and 16S). Processes some mRNAs, and tRNAs when they are encoded in the rRNA operon. Processes pre-crRNA and tracrRNA of type II CRISPR loci if present in the organism.</text>
</comment>
<dbReference type="PANTHER" id="PTHR11207">
    <property type="entry name" value="RIBONUCLEASE III"/>
    <property type="match status" value="1"/>
</dbReference>
<evidence type="ECO:0000256" key="9">
    <source>
        <dbReference type="SAM" id="MobiDB-lite"/>
    </source>
</evidence>
<evidence type="ECO:0000256" key="2">
    <source>
        <dbReference type="ARBA" id="ARBA00010183"/>
    </source>
</evidence>
<dbReference type="PROSITE" id="PS50142">
    <property type="entry name" value="RNASE_3_2"/>
    <property type="match status" value="1"/>
</dbReference>
<dbReference type="PROSITE" id="PS50137">
    <property type="entry name" value="DS_RBD"/>
    <property type="match status" value="1"/>
</dbReference>
<keyword evidence="8" id="KW-0460">Magnesium</keyword>
<sequence>MRLRAHPGTRRSVGEGREDPPGSPLGRVGEVPVTPRKRLTGVEALQRSFAAVDHAPLLASFGVDLPEELLRLALTHRSFANENGHLPNNERLEFLGDSVLGLSVAARLYQLHPTRSESDISKMRASIVSRYGLAEVARDIGLGRFILLGKGERASGGDDKDSILADTTEALLGAIYLEHGFEVARSVVLRLFSHLIETAAATGMHNDWKTSLQERLAERKLPMAEYSVTSEGPDHDRQFTARITVAGRDLGAGHGSSKKTAEQDAAAIAYARLRDELDFGPDSPETVAREAASGRKHS</sequence>
<keyword evidence="7 8" id="KW-0694">RNA-binding</keyword>
<comment type="similarity">
    <text evidence="2">Belongs to the ribonuclease III family.</text>
</comment>
<dbReference type="Pfam" id="PF00035">
    <property type="entry name" value="dsrm"/>
    <property type="match status" value="1"/>
</dbReference>
<feature type="active site" evidence="8">
    <location>
        <position position="169"/>
    </location>
</feature>
<keyword evidence="8" id="KW-0819">tRNA processing</keyword>
<evidence type="ECO:0000256" key="3">
    <source>
        <dbReference type="ARBA" id="ARBA00022664"/>
    </source>
</evidence>
<dbReference type="HAMAP" id="MF_00104">
    <property type="entry name" value="RNase_III"/>
    <property type="match status" value="1"/>
</dbReference>
<feature type="binding site" evidence="8">
    <location>
        <position position="166"/>
    </location>
    <ligand>
        <name>Mg(2+)</name>
        <dbReference type="ChEBI" id="CHEBI:18420"/>
    </ligand>
</feature>
<evidence type="ECO:0000313" key="12">
    <source>
        <dbReference type="EMBL" id="MBK1843602.1"/>
    </source>
</evidence>
<dbReference type="PROSITE" id="PS00517">
    <property type="entry name" value="RNASE_3_1"/>
    <property type="match status" value="1"/>
</dbReference>
<feature type="region of interest" description="Disordered" evidence="9">
    <location>
        <begin position="1"/>
        <end position="33"/>
    </location>
</feature>
<evidence type="ECO:0000259" key="11">
    <source>
        <dbReference type="PROSITE" id="PS50142"/>
    </source>
</evidence>
<keyword evidence="8" id="KW-0963">Cytoplasm</keyword>
<dbReference type="CDD" id="cd10845">
    <property type="entry name" value="DSRM_RNAse_III_family"/>
    <property type="match status" value="1"/>
</dbReference>
<protein>
    <recommendedName>
        <fullName evidence="8">Ribonuclease 3</fullName>
        <ecNumber evidence="8">3.1.26.3</ecNumber>
    </recommendedName>
    <alternativeName>
        <fullName evidence="8">Ribonuclease III</fullName>
        <shortName evidence="8">RNase III</shortName>
    </alternativeName>
</protein>
<feature type="domain" description="RNase III" evidence="11">
    <location>
        <begin position="63"/>
        <end position="180"/>
    </location>
</feature>
<evidence type="ECO:0000256" key="5">
    <source>
        <dbReference type="ARBA" id="ARBA00022759"/>
    </source>
</evidence>
<dbReference type="SUPFAM" id="SSF69065">
    <property type="entry name" value="RNase III domain-like"/>
    <property type="match status" value="1"/>
</dbReference>
<dbReference type="Gene3D" id="3.30.160.20">
    <property type="match status" value="1"/>
</dbReference>
<dbReference type="Gene3D" id="1.10.1520.10">
    <property type="entry name" value="Ribonuclease III domain"/>
    <property type="match status" value="1"/>
</dbReference>
<evidence type="ECO:0000259" key="10">
    <source>
        <dbReference type="PROSITE" id="PS50137"/>
    </source>
</evidence>
<dbReference type="NCBIfam" id="TIGR02191">
    <property type="entry name" value="RNaseIII"/>
    <property type="match status" value="1"/>
</dbReference>
<dbReference type="InterPro" id="IPR036389">
    <property type="entry name" value="RNase_III_sf"/>
</dbReference>
<dbReference type="CDD" id="cd00593">
    <property type="entry name" value="RIBOc"/>
    <property type="match status" value="1"/>
</dbReference>
<comment type="caution">
    <text evidence="12">The sequence shown here is derived from an EMBL/GenBank/DDBJ whole genome shotgun (WGS) entry which is preliminary data.</text>
</comment>
<dbReference type="SMART" id="SM00358">
    <property type="entry name" value="DSRM"/>
    <property type="match status" value="1"/>
</dbReference>
<dbReference type="SMART" id="SM00535">
    <property type="entry name" value="RIBOc"/>
    <property type="match status" value="1"/>
</dbReference>
<name>A0ABS1FK45_9CORY</name>
<gene>
    <name evidence="8" type="primary">rnc</name>
    <name evidence="12" type="ORF">JIM95_03255</name>
</gene>
<evidence type="ECO:0000256" key="7">
    <source>
        <dbReference type="ARBA" id="ARBA00022884"/>
    </source>
</evidence>
<feature type="domain" description="DRBM" evidence="10">
    <location>
        <begin position="207"/>
        <end position="275"/>
    </location>
</feature>
<dbReference type="InterPro" id="IPR000999">
    <property type="entry name" value="RNase_III_dom"/>
</dbReference>
<dbReference type="EC" id="3.1.26.3" evidence="8"/>
<organism evidence="12 13">
    <name type="scientific">Corynebacterium antarcticum</name>
    <dbReference type="NCBI Taxonomy" id="2800405"/>
    <lineage>
        <taxon>Bacteria</taxon>
        <taxon>Bacillati</taxon>
        <taxon>Actinomycetota</taxon>
        <taxon>Actinomycetes</taxon>
        <taxon>Mycobacteriales</taxon>
        <taxon>Corynebacteriaceae</taxon>
        <taxon>Corynebacterium</taxon>
    </lineage>
</organism>
<feature type="binding site" evidence="8">
    <location>
        <position position="93"/>
    </location>
    <ligand>
        <name>Mg(2+)</name>
        <dbReference type="ChEBI" id="CHEBI:18420"/>
    </ligand>
</feature>
<comment type="subunit">
    <text evidence="8">Homodimer.</text>
</comment>
<proteinExistence type="inferred from homology"/>
<feature type="region of interest" description="Disordered" evidence="9">
    <location>
        <begin position="277"/>
        <end position="298"/>
    </location>
</feature>
<keyword evidence="5 8" id="KW-0255">Endonuclease</keyword>
<accession>A0ABS1FK45</accession>
<keyword evidence="8" id="KW-0698">rRNA processing</keyword>
<keyword evidence="4 8" id="KW-0540">Nuclease</keyword>
<reference evidence="12" key="1">
    <citation type="submission" date="2021-01" db="EMBL/GenBank/DDBJ databases">
        <title>Characterization of Corynebacterium spp. from penguins.</title>
        <authorList>
            <person name="Svec P."/>
        </authorList>
    </citation>
    <scope>NUCLEOTIDE SEQUENCE</scope>
    <source>
        <strain evidence="12">CCM 8835</strain>
    </source>
</reference>
<feature type="active site" evidence="8">
    <location>
        <position position="97"/>
    </location>
</feature>
<dbReference type="EMBL" id="JAENIP010000008">
    <property type="protein sequence ID" value="MBK1843602.1"/>
    <property type="molecule type" value="Genomic_DNA"/>
</dbReference>
<evidence type="ECO:0000256" key="1">
    <source>
        <dbReference type="ARBA" id="ARBA00000109"/>
    </source>
</evidence>
<evidence type="ECO:0000256" key="6">
    <source>
        <dbReference type="ARBA" id="ARBA00022801"/>
    </source>
</evidence>
<evidence type="ECO:0000313" key="13">
    <source>
        <dbReference type="Proteomes" id="UP000650005"/>
    </source>
</evidence>
<dbReference type="PANTHER" id="PTHR11207:SF0">
    <property type="entry name" value="RIBONUCLEASE 3"/>
    <property type="match status" value="1"/>
</dbReference>